<name>A0AAV5NC74_9PROT</name>
<dbReference type="Proteomes" id="UP001156614">
    <property type="component" value="Unassembled WGS sequence"/>
</dbReference>
<proteinExistence type="predicted"/>
<feature type="region of interest" description="Disordered" evidence="1">
    <location>
        <begin position="64"/>
        <end position="88"/>
    </location>
</feature>
<evidence type="ECO:0000256" key="1">
    <source>
        <dbReference type="SAM" id="MobiDB-lite"/>
    </source>
</evidence>
<keyword evidence="3" id="KW-1185">Reference proteome</keyword>
<evidence type="ECO:0000313" key="3">
    <source>
        <dbReference type="Proteomes" id="UP001156614"/>
    </source>
</evidence>
<evidence type="ECO:0000313" key="2">
    <source>
        <dbReference type="EMBL" id="GLQ61685.1"/>
    </source>
</evidence>
<reference evidence="3" key="1">
    <citation type="journal article" date="2019" name="Int. J. Syst. Evol. Microbiol.">
        <title>The Global Catalogue of Microorganisms (GCM) 10K type strain sequencing project: providing services to taxonomists for standard genome sequencing and annotation.</title>
        <authorList>
            <consortium name="The Broad Institute Genomics Platform"/>
            <consortium name="The Broad Institute Genome Sequencing Center for Infectious Disease"/>
            <person name="Wu L."/>
            <person name="Ma J."/>
        </authorList>
    </citation>
    <scope>NUCLEOTIDE SEQUENCE [LARGE SCALE GENOMIC DNA]</scope>
    <source>
        <strain evidence="3">NBRC 3267</strain>
    </source>
</reference>
<feature type="compositionally biased region" description="Basic and acidic residues" evidence="1">
    <location>
        <begin position="69"/>
        <end position="81"/>
    </location>
</feature>
<organism evidence="2 3">
    <name type="scientific">Gluconobacter cerinus</name>
    <dbReference type="NCBI Taxonomy" id="38307"/>
    <lineage>
        <taxon>Bacteria</taxon>
        <taxon>Pseudomonadati</taxon>
        <taxon>Pseudomonadota</taxon>
        <taxon>Alphaproteobacteria</taxon>
        <taxon>Acetobacterales</taxon>
        <taxon>Acetobacteraceae</taxon>
        <taxon>Gluconobacter</taxon>
    </lineage>
</organism>
<sequence>MPDQKAPSHIMLLSTYIEFFGLGPRFNLMCGDTPTGWCLRFWMGYHFMMRKNFCWGPGKRVPINNGETTGHHDAGGKKPPSEEAMGGL</sequence>
<accession>A0AAV5NC74</accession>
<gene>
    <name evidence="2" type="ORF">GCM10007867_05300</name>
</gene>
<dbReference type="AlphaFoldDB" id="A0AAV5NC74"/>
<dbReference type="EMBL" id="BSNU01000001">
    <property type="protein sequence ID" value="GLQ61685.1"/>
    <property type="molecule type" value="Genomic_DNA"/>
</dbReference>
<comment type="caution">
    <text evidence="2">The sequence shown here is derived from an EMBL/GenBank/DDBJ whole genome shotgun (WGS) entry which is preliminary data.</text>
</comment>
<protein>
    <submittedName>
        <fullName evidence="2">Uncharacterized protein</fullName>
    </submittedName>
</protein>